<evidence type="ECO:0000313" key="2">
    <source>
        <dbReference type="Proteomes" id="UP000252015"/>
    </source>
</evidence>
<proteinExistence type="predicted"/>
<organism evidence="1 2">
    <name type="scientific">Mycobacterium shimoidei</name>
    <dbReference type="NCBI Taxonomy" id="29313"/>
    <lineage>
        <taxon>Bacteria</taxon>
        <taxon>Bacillati</taxon>
        <taxon>Actinomycetota</taxon>
        <taxon>Actinomycetes</taxon>
        <taxon>Mycobacteriales</taxon>
        <taxon>Mycobacteriaceae</taxon>
        <taxon>Mycobacterium</taxon>
    </lineage>
</organism>
<keyword evidence="2" id="KW-1185">Reference proteome</keyword>
<evidence type="ECO:0000313" key="1">
    <source>
        <dbReference type="EMBL" id="SRX94788.1"/>
    </source>
</evidence>
<dbReference type="Proteomes" id="UP000252015">
    <property type="component" value="Unassembled WGS sequence"/>
</dbReference>
<gene>
    <name evidence="1" type="ORF">MSP7336_03049</name>
</gene>
<name>A0A375Z0X0_MYCSH</name>
<reference evidence="1 2" key="1">
    <citation type="submission" date="2018-05" db="EMBL/GenBank/DDBJ databases">
        <authorList>
            <consortium name="IHU Genomes"/>
        </authorList>
    </citation>
    <scope>NUCLEOTIDE SEQUENCE [LARGE SCALE GENOMIC DNA]</scope>
    <source>
        <strain evidence="1 2">P7336</strain>
    </source>
</reference>
<protein>
    <submittedName>
        <fullName evidence="1">Uncharacterized protein</fullName>
    </submittedName>
</protein>
<accession>A0A375Z0X0</accession>
<dbReference type="EMBL" id="UEGW01000001">
    <property type="protein sequence ID" value="SRX94788.1"/>
    <property type="molecule type" value="Genomic_DNA"/>
</dbReference>
<sequence length="43" mass="4612">MIAACTALDHTANQIKLRLAAGFRAALIKKTPSVAYTPTIIKK</sequence>
<dbReference type="AlphaFoldDB" id="A0A375Z0X0"/>